<dbReference type="EMBL" id="CP065937">
    <property type="protein sequence ID" value="QQA60467.1"/>
    <property type="molecule type" value="Genomic_DNA"/>
</dbReference>
<keyword evidence="1" id="KW-0808">Transferase</keyword>
<dbReference type="RefSeq" id="WP_171865840.1">
    <property type="nucleotide sequence ID" value="NZ_JABSNY010000064.1"/>
</dbReference>
<dbReference type="Gene3D" id="3.40.50.2000">
    <property type="entry name" value="Glycogen Phosphorylase B"/>
    <property type="match status" value="1"/>
</dbReference>
<gene>
    <name evidence="1" type="ORF">JC965_20585</name>
</gene>
<organism evidence="1">
    <name type="scientific">Aeromonas caviae</name>
    <name type="common">Aeromonas punctata</name>
    <dbReference type="NCBI Taxonomy" id="648"/>
    <lineage>
        <taxon>Bacteria</taxon>
        <taxon>Pseudomonadati</taxon>
        <taxon>Pseudomonadota</taxon>
        <taxon>Gammaproteobacteria</taxon>
        <taxon>Aeromonadales</taxon>
        <taxon>Aeromonadaceae</taxon>
        <taxon>Aeromonas</taxon>
    </lineage>
</organism>
<proteinExistence type="predicted"/>
<dbReference type="GO" id="GO:0016740">
    <property type="term" value="F:transferase activity"/>
    <property type="evidence" value="ECO:0007669"/>
    <property type="project" value="UniProtKB-KW"/>
</dbReference>
<protein>
    <submittedName>
        <fullName evidence="1">Glycosyltransferase family 1 protein</fullName>
    </submittedName>
</protein>
<dbReference type="SUPFAM" id="SSF53756">
    <property type="entry name" value="UDP-Glycosyltransferase/glycogen phosphorylase"/>
    <property type="match status" value="1"/>
</dbReference>
<accession>A0A839DCS9</accession>
<dbReference type="AlphaFoldDB" id="A0A839DCS9"/>
<evidence type="ECO:0000313" key="1">
    <source>
        <dbReference type="EMBL" id="QQA60467.1"/>
    </source>
</evidence>
<sequence length="340" mass="39504">MDEMIRKVLFKKYRKLNKKEHGLSSLLHGPCRRVIILHEGNSPTLAYFQQSIAAQFKDIEVILKDGNDLSHLSIQSDDAIVIIRFISSHWQAKIELDIDKLSRIIYFMDDDLLDPAALQRLPKDYRKKILRRASAQHQWITSYCDEFWVSTPYLRKKYAHFDPTVINPVPPSHLLEHTPMLRVAYHGTGSHRDEKIWLYDVINSVMELCQNVTFEIFGDHDIYKLYRNIPRVTVLHPMSWENYLVYTKTQRIDIGLAPLLDSAFNAARGPVKFYDFVRMGAVGIYSNRAPYKGIVRQNVDGILLENDSELWVNAIKTLSHSHEKRMQLAHNAKQSALRSC</sequence>
<name>A0A839DCS9_AERCA</name>
<reference evidence="1" key="1">
    <citation type="submission" date="2020-12" db="EMBL/GenBank/DDBJ databases">
        <title>GES Beta-lactamases isolated from hospital effluents in Brazil.</title>
        <authorList>
            <person name="Conte D."/>
            <person name="Mesa D."/>
            <person name="Palmeiro J.K."/>
            <person name="Dalla-Costa L.M."/>
        </authorList>
    </citation>
    <scope>NUCLEOTIDE SEQUENCE [LARGE SCALE GENOMIC DNA]</scope>
    <source>
        <strain evidence="1">Aero21</strain>
    </source>
</reference>